<sequence>MSISKTLDRIAFRADAEQTGIRFQYSRIQLQPMVGEVRAPHPQIMIMEVYKSLGSAANE</sequence>
<evidence type="ECO:0000313" key="2">
    <source>
        <dbReference type="Proteomes" id="UP000239731"/>
    </source>
</evidence>
<protein>
    <submittedName>
        <fullName evidence="1">Uncharacterized protein</fullName>
    </submittedName>
</protein>
<comment type="caution">
    <text evidence="1">The sequence shown here is derived from an EMBL/GenBank/DDBJ whole genome shotgun (WGS) entry which is preliminary data.</text>
</comment>
<organism evidence="1 2">
    <name type="scientific">Pseudomonas fluorescens</name>
    <dbReference type="NCBI Taxonomy" id="294"/>
    <lineage>
        <taxon>Bacteria</taxon>
        <taxon>Pseudomonadati</taxon>
        <taxon>Pseudomonadota</taxon>
        <taxon>Gammaproteobacteria</taxon>
        <taxon>Pseudomonadales</taxon>
        <taxon>Pseudomonadaceae</taxon>
        <taxon>Pseudomonas</taxon>
    </lineage>
</organism>
<reference evidence="1 2" key="1">
    <citation type="submission" date="2018-03" db="EMBL/GenBank/DDBJ databases">
        <title>Blue discolouration in mozzarella cheese caused by Pseudomonas fluorescens.</title>
        <authorList>
            <person name="Chiesa F."/>
            <person name="Dalmasso A."/>
            <person name="Lomonaco S."/>
        </authorList>
    </citation>
    <scope>NUCLEOTIDE SEQUENCE [LARGE SCALE GENOMIC DNA]</scope>
    <source>
        <strain evidence="1 2">11293</strain>
    </source>
</reference>
<dbReference type="AlphaFoldDB" id="A0A2T0I3N5"/>
<proteinExistence type="predicted"/>
<dbReference type="Proteomes" id="UP000239731">
    <property type="component" value="Unassembled WGS sequence"/>
</dbReference>
<gene>
    <name evidence="1" type="ORF">C7A10_19485</name>
</gene>
<dbReference type="EMBL" id="PVUH01000013">
    <property type="protein sequence ID" value="PRW89926.1"/>
    <property type="molecule type" value="Genomic_DNA"/>
</dbReference>
<accession>A0A2T0I3N5</accession>
<evidence type="ECO:0000313" key="1">
    <source>
        <dbReference type="EMBL" id="PRW89926.1"/>
    </source>
</evidence>
<name>A0A2T0I3N5_PSEFL</name>